<keyword evidence="2" id="KW-1185">Reference proteome</keyword>
<gene>
    <name evidence="1" type="ORF">LPJ66_005745</name>
</gene>
<evidence type="ECO:0000313" key="2">
    <source>
        <dbReference type="Proteomes" id="UP001150581"/>
    </source>
</evidence>
<dbReference type="EMBL" id="JANBPG010000831">
    <property type="protein sequence ID" value="KAJ1893458.1"/>
    <property type="molecule type" value="Genomic_DNA"/>
</dbReference>
<evidence type="ECO:0000313" key="1">
    <source>
        <dbReference type="EMBL" id="KAJ1893458.1"/>
    </source>
</evidence>
<sequence length="318" mass="33741">MPGRQKRMRYTFANEAFRQARSAQQPVYAWRKVWASPAKSATSEDNAVASPYKVFKWEKTGQTIVHEDDEEESVPQQQVQVIEEPDNGEEDGVVMEETADVPADALEAAVAAVEDVAAAIYSSTSVDNIGAIADALESETGEAMTEVGSVQPDETVDVEKDDAPMQVDTEDVAEVNTGGVAEVNTGDVADVITEISTEVIAETSPEVIAEPSPEVAPEISHAIAPEITTELDVTQVTEAQVVDTDIQTSAVDARLDAVAEPFVAETTLIDTVLTTGDQVNSEVPTIIEAAAEAAVAADVTDDLVQEPQQISAAEPDSI</sequence>
<accession>A0ACC1IDV7</accession>
<organism evidence="1 2">
    <name type="scientific">Kickxella alabastrina</name>
    <dbReference type="NCBI Taxonomy" id="61397"/>
    <lineage>
        <taxon>Eukaryota</taxon>
        <taxon>Fungi</taxon>
        <taxon>Fungi incertae sedis</taxon>
        <taxon>Zoopagomycota</taxon>
        <taxon>Kickxellomycotina</taxon>
        <taxon>Kickxellomycetes</taxon>
        <taxon>Kickxellales</taxon>
        <taxon>Kickxellaceae</taxon>
        <taxon>Kickxella</taxon>
    </lineage>
</organism>
<reference evidence="1" key="1">
    <citation type="submission" date="2022-07" db="EMBL/GenBank/DDBJ databases">
        <title>Phylogenomic reconstructions and comparative analyses of Kickxellomycotina fungi.</title>
        <authorList>
            <person name="Reynolds N.K."/>
            <person name="Stajich J.E."/>
            <person name="Barry K."/>
            <person name="Grigoriev I.V."/>
            <person name="Crous P."/>
            <person name="Smith M.E."/>
        </authorList>
    </citation>
    <scope>NUCLEOTIDE SEQUENCE</scope>
    <source>
        <strain evidence="1">Benny 63K</strain>
    </source>
</reference>
<protein>
    <submittedName>
        <fullName evidence="1">Uncharacterized protein</fullName>
    </submittedName>
</protein>
<name>A0ACC1IDV7_9FUNG</name>
<comment type="caution">
    <text evidence="1">The sequence shown here is derived from an EMBL/GenBank/DDBJ whole genome shotgun (WGS) entry which is preliminary data.</text>
</comment>
<proteinExistence type="predicted"/>
<dbReference type="Proteomes" id="UP001150581">
    <property type="component" value="Unassembled WGS sequence"/>
</dbReference>